<dbReference type="PROSITE" id="PS00455">
    <property type="entry name" value="AMP_BINDING"/>
    <property type="match status" value="1"/>
</dbReference>
<dbReference type="RefSeq" id="WP_230792972.1">
    <property type="nucleotide sequence ID" value="NZ_JAJNCO010000047.1"/>
</dbReference>
<dbReference type="Pfam" id="PF00501">
    <property type="entry name" value="AMP-binding"/>
    <property type="match status" value="1"/>
</dbReference>
<proteinExistence type="inferred from homology"/>
<dbReference type="FunFam" id="3.30.300.30:FF:000008">
    <property type="entry name" value="2,3-dihydroxybenzoate-AMP ligase"/>
    <property type="match status" value="1"/>
</dbReference>
<dbReference type="SUPFAM" id="SSF56801">
    <property type="entry name" value="Acetyl-CoA synthetase-like"/>
    <property type="match status" value="1"/>
</dbReference>
<feature type="domain" description="AMP-dependent synthetase/ligase" evidence="3">
    <location>
        <begin position="3"/>
        <end position="364"/>
    </location>
</feature>
<dbReference type="InterPro" id="IPR020845">
    <property type="entry name" value="AMP-binding_CS"/>
</dbReference>
<comment type="similarity">
    <text evidence="1">Belongs to the ATP-dependent AMP-binding enzyme family.</text>
</comment>
<dbReference type="Proteomes" id="UP001198630">
    <property type="component" value="Unassembled WGS sequence"/>
</dbReference>
<dbReference type="GO" id="GO:0016405">
    <property type="term" value="F:CoA-ligase activity"/>
    <property type="evidence" value="ECO:0007669"/>
    <property type="project" value="TreeGrafter"/>
</dbReference>
<dbReference type="Gene3D" id="3.30.300.30">
    <property type="match status" value="1"/>
</dbReference>
<dbReference type="Gene3D" id="3.40.50.12780">
    <property type="entry name" value="N-terminal domain of ligase-like"/>
    <property type="match status" value="1"/>
</dbReference>
<accession>A0AAW4XPV6</accession>
<reference evidence="5" key="1">
    <citation type="submission" date="2021-11" db="EMBL/GenBank/DDBJ databases">
        <title>Development of a sustainable strategy for remediation of hydrocarbon-contaminated territories based on the waste exchange concept.</title>
        <authorList>
            <person name="Elkin A."/>
        </authorList>
    </citation>
    <scope>NUCLEOTIDE SEQUENCE</scope>
    <source>
        <strain evidence="5">IEGM 757</strain>
    </source>
</reference>
<evidence type="ECO:0000259" key="3">
    <source>
        <dbReference type="Pfam" id="PF00501"/>
    </source>
</evidence>
<dbReference type="AlphaFoldDB" id="A0AAW4XPV6"/>
<comment type="caution">
    <text evidence="5">The sequence shown here is derived from an EMBL/GenBank/DDBJ whole genome shotgun (WGS) entry which is preliminary data.</text>
</comment>
<name>A0AAW4XPV6_RHORH</name>
<dbReference type="InterPro" id="IPR025110">
    <property type="entry name" value="AMP-bd_C"/>
</dbReference>
<evidence type="ECO:0000259" key="4">
    <source>
        <dbReference type="Pfam" id="PF13193"/>
    </source>
</evidence>
<evidence type="ECO:0000313" key="5">
    <source>
        <dbReference type="EMBL" id="MCD2115078.1"/>
    </source>
</evidence>
<dbReference type="Pfam" id="PF13193">
    <property type="entry name" value="AMP-binding_C"/>
    <property type="match status" value="1"/>
</dbReference>
<keyword evidence="2" id="KW-0436">Ligase</keyword>
<evidence type="ECO:0000313" key="6">
    <source>
        <dbReference type="Proteomes" id="UP001198630"/>
    </source>
</evidence>
<dbReference type="InterPro" id="IPR045851">
    <property type="entry name" value="AMP-bd_C_sf"/>
</dbReference>
<organism evidence="5 6">
    <name type="scientific">Rhodococcus rhodochrous</name>
    <dbReference type="NCBI Taxonomy" id="1829"/>
    <lineage>
        <taxon>Bacteria</taxon>
        <taxon>Bacillati</taxon>
        <taxon>Actinomycetota</taxon>
        <taxon>Actinomycetes</taxon>
        <taxon>Mycobacteriales</taxon>
        <taxon>Nocardiaceae</taxon>
        <taxon>Rhodococcus</taxon>
    </lineage>
</organism>
<feature type="domain" description="AMP-binding enzyme C-terminal" evidence="4">
    <location>
        <begin position="414"/>
        <end position="489"/>
    </location>
</feature>
<evidence type="ECO:0000256" key="1">
    <source>
        <dbReference type="ARBA" id="ARBA00006432"/>
    </source>
</evidence>
<protein>
    <submittedName>
        <fullName evidence="5">AMP-binding protein</fullName>
    </submittedName>
</protein>
<dbReference type="InterPro" id="IPR042099">
    <property type="entry name" value="ANL_N_sf"/>
</dbReference>
<gene>
    <name evidence="5" type="ORF">LQ384_28825</name>
</gene>
<dbReference type="InterPro" id="IPR000873">
    <property type="entry name" value="AMP-dep_synth/lig_dom"/>
</dbReference>
<sequence length="507" mass="55217">MDPSKVAYRGVGEVWTYEQAGRLSCRIANRLLAEAGSGKATVAVLSPNLPTAWICVLGVWRADCTWVPLNPHNPVAENAELLVRFDVDLVMYHPDLAQTVEEIKKINGAVAPRMIAIGPGTSDPDLDEWTAAVPDTVPVVNHDPEAVVMLSPTGGTTGKPKGVMNTNRNIGVMVAHHLLALQYDRDGEAVNLAAAPMTHTAGMFSLQTTARGGTVVVVERATPELILPAIHEHRITELFLPPTVVYRLLEVLAHEDYDTSSLRYLMYAAAPMSLEKLKEGIRRLGPVFIECYGQMEAPAAISFLRPVEHMDGDRPAADDRLASCGRPYPLVEVQIKDPESGAPLGPGETGEICVTGDLLMKGYYKDPAKTAETIVDGWLHTGDLGHVDEQGYLYLTDRKKDLIISGGFNVYPGEVEQVVWGHPAVEDCAVVGAPDPDWGERVTAVVELKPGQKVTAGELRELCKQALGPVRAPKDFMFVDELPRSVNGKVLKKDLRETFWADSTQKI</sequence>
<dbReference type="EMBL" id="JAJNCO010000047">
    <property type="protein sequence ID" value="MCD2115078.1"/>
    <property type="molecule type" value="Genomic_DNA"/>
</dbReference>
<dbReference type="PANTHER" id="PTHR24096">
    <property type="entry name" value="LONG-CHAIN-FATTY-ACID--COA LIGASE"/>
    <property type="match status" value="1"/>
</dbReference>
<evidence type="ECO:0000256" key="2">
    <source>
        <dbReference type="ARBA" id="ARBA00022598"/>
    </source>
</evidence>
<dbReference type="PANTHER" id="PTHR24096:SF267">
    <property type="entry name" value="MALONATE--COA LIGASE ACSF3, MITOCHONDRIAL"/>
    <property type="match status" value="1"/>
</dbReference>